<dbReference type="InterPro" id="IPR019756">
    <property type="entry name" value="Pept_S26A_signal_pept_1_Ser-AS"/>
</dbReference>
<keyword evidence="14" id="KW-0472">Membrane</keyword>
<dbReference type="InterPro" id="IPR008929">
    <property type="entry name" value="Chondroitin_lyas"/>
</dbReference>
<dbReference type="Pfam" id="PF05426">
    <property type="entry name" value="Alginate_lyase"/>
    <property type="match status" value="1"/>
</dbReference>
<organism evidence="22 23">
    <name type="scientific">Antrodiella citrinella</name>
    <dbReference type="NCBI Taxonomy" id="2447956"/>
    <lineage>
        <taxon>Eukaryota</taxon>
        <taxon>Fungi</taxon>
        <taxon>Dikarya</taxon>
        <taxon>Basidiomycota</taxon>
        <taxon>Agaricomycotina</taxon>
        <taxon>Agaricomycetes</taxon>
        <taxon>Polyporales</taxon>
        <taxon>Steccherinaceae</taxon>
        <taxon>Antrodiella</taxon>
    </lineage>
</organism>
<dbReference type="NCBIfam" id="TIGR02228">
    <property type="entry name" value="sigpep_I_arch"/>
    <property type="match status" value="1"/>
</dbReference>
<comment type="catalytic activity">
    <reaction evidence="1">
        <text>Cleavage of hydrophobic, N-terminal signal or leader sequences from secreted and periplasmic proteins.</text>
        <dbReference type="EC" id="3.4.21.89"/>
    </reaction>
</comment>
<comment type="subunit">
    <text evidence="18">Component of the signal peptidase complex (SPC) composed of a catalytic subunit SEC11 and three accessory subunits SPC1, SPC2 and SPC3. The complex induces a local thinning of the ER membrane which is used to measure the length of the signal peptide (SP) h-region of protein substrates. This ensures the selectivity of the complex towards h-regions shorter than 18-20 amino acids. SPC associates with the translocon complex.</text>
</comment>
<dbReference type="InterPro" id="IPR036286">
    <property type="entry name" value="LexA/Signal_pep-like_sf"/>
</dbReference>
<keyword evidence="9 20" id="KW-0732">Signal</keyword>
<dbReference type="OrthoDB" id="63533at2759"/>
<comment type="caution">
    <text evidence="22">The sequence shown here is derived from an EMBL/GenBank/DDBJ whole genome shotgun (WGS) entry which is preliminary data.</text>
</comment>
<protein>
    <recommendedName>
        <fullName evidence="5">Signal peptidase complex catalytic subunit SEC11</fullName>
        <ecNumber evidence="4">3.4.21.89</ecNumber>
    </recommendedName>
    <alternativeName>
        <fullName evidence="16">Signal peptidase I</fullName>
    </alternativeName>
    <alternativeName>
        <fullName evidence="6">Signal peptidase complex catalytic subunit sec11</fullName>
    </alternativeName>
</protein>
<dbReference type="PROSITE" id="PS00501">
    <property type="entry name" value="SPASE_I_1"/>
    <property type="match status" value="1"/>
</dbReference>
<comment type="similarity">
    <text evidence="3">Belongs to the peptidase S26B family.</text>
</comment>
<dbReference type="GO" id="GO:0004252">
    <property type="term" value="F:serine-type endopeptidase activity"/>
    <property type="evidence" value="ECO:0007669"/>
    <property type="project" value="InterPro"/>
</dbReference>
<dbReference type="GO" id="GO:0042597">
    <property type="term" value="C:periplasmic space"/>
    <property type="evidence" value="ECO:0007669"/>
    <property type="project" value="InterPro"/>
</dbReference>
<evidence type="ECO:0000256" key="5">
    <source>
        <dbReference type="ARBA" id="ARBA00019685"/>
    </source>
</evidence>
<feature type="signal peptide" evidence="20">
    <location>
        <begin position="1"/>
        <end position="26"/>
    </location>
</feature>
<feature type="chain" id="PRO_5020760543" description="Signal peptidase complex catalytic subunit SEC11" evidence="20">
    <location>
        <begin position="27"/>
        <end position="617"/>
    </location>
</feature>
<evidence type="ECO:0000259" key="21">
    <source>
        <dbReference type="Pfam" id="PF05426"/>
    </source>
</evidence>
<evidence type="ECO:0000256" key="14">
    <source>
        <dbReference type="ARBA" id="ARBA00023136"/>
    </source>
</evidence>
<dbReference type="GO" id="GO:0006465">
    <property type="term" value="P:signal peptide processing"/>
    <property type="evidence" value="ECO:0007669"/>
    <property type="project" value="InterPro"/>
</dbReference>
<dbReference type="SUPFAM" id="SSF48230">
    <property type="entry name" value="Chondroitin AC/alginate lyase"/>
    <property type="match status" value="1"/>
</dbReference>
<evidence type="ECO:0000256" key="7">
    <source>
        <dbReference type="ARBA" id="ARBA00022670"/>
    </source>
</evidence>
<feature type="region of interest" description="Disordered" evidence="19">
    <location>
        <begin position="597"/>
        <end position="617"/>
    </location>
</feature>
<name>A0A4S4N0K2_9APHY</name>
<evidence type="ECO:0000256" key="6">
    <source>
        <dbReference type="ARBA" id="ARBA00021755"/>
    </source>
</evidence>
<evidence type="ECO:0000313" key="22">
    <source>
        <dbReference type="EMBL" id="THH31815.1"/>
    </source>
</evidence>
<feature type="domain" description="Alginate lyase" evidence="21">
    <location>
        <begin position="70"/>
        <end position="358"/>
    </location>
</feature>
<evidence type="ECO:0000256" key="10">
    <source>
        <dbReference type="ARBA" id="ARBA00022801"/>
    </source>
</evidence>
<dbReference type="EC" id="3.4.21.89" evidence="4"/>
<feature type="region of interest" description="Disordered" evidence="19">
    <location>
        <begin position="420"/>
        <end position="449"/>
    </location>
</feature>
<gene>
    <name evidence="22" type="ORF">EUX98_g2369</name>
</gene>
<evidence type="ECO:0000256" key="19">
    <source>
        <dbReference type="SAM" id="MobiDB-lite"/>
    </source>
</evidence>
<evidence type="ECO:0000256" key="11">
    <source>
        <dbReference type="ARBA" id="ARBA00022824"/>
    </source>
</evidence>
<evidence type="ECO:0000256" key="8">
    <source>
        <dbReference type="ARBA" id="ARBA00022692"/>
    </source>
</evidence>
<evidence type="ECO:0000256" key="12">
    <source>
        <dbReference type="ARBA" id="ARBA00022968"/>
    </source>
</evidence>
<comment type="subcellular location">
    <subcellularLocation>
        <location evidence="2">Endoplasmic reticulum membrane</location>
        <topology evidence="2">Single-pass type II membrane protein</topology>
    </subcellularLocation>
</comment>
<evidence type="ECO:0000256" key="9">
    <source>
        <dbReference type="ARBA" id="ARBA00022729"/>
    </source>
</evidence>
<keyword evidence="11" id="KW-0256">Endoplasmic reticulum</keyword>
<evidence type="ECO:0000256" key="20">
    <source>
        <dbReference type="SAM" id="SignalP"/>
    </source>
</evidence>
<keyword evidence="10" id="KW-0378">Hydrolase</keyword>
<keyword evidence="7" id="KW-0645">Protease</keyword>
<evidence type="ECO:0000256" key="3">
    <source>
        <dbReference type="ARBA" id="ARBA00011035"/>
    </source>
</evidence>
<evidence type="ECO:0000313" key="23">
    <source>
        <dbReference type="Proteomes" id="UP000308730"/>
    </source>
</evidence>
<comment type="function">
    <text evidence="17">Catalytic component of the signal peptidase complex (SPC) which catalyzes the cleavage of N-terminal signal sequences from nascent proteins as they are translocated into the lumen of the endoplasmic reticulum. Specifically cleaves N-terminal signal peptides that contain a hydrophobic alpha-helix (h-region) shorter than 18-20 amino acids.</text>
</comment>
<evidence type="ECO:0000256" key="16">
    <source>
        <dbReference type="ARBA" id="ARBA00033305"/>
    </source>
</evidence>
<evidence type="ECO:0000256" key="1">
    <source>
        <dbReference type="ARBA" id="ARBA00000677"/>
    </source>
</evidence>
<dbReference type="InterPro" id="IPR019533">
    <property type="entry name" value="Peptidase_S26"/>
</dbReference>
<evidence type="ECO:0000256" key="2">
    <source>
        <dbReference type="ARBA" id="ARBA00004648"/>
    </source>
</evidence>
<keyword evidence="15" id="KW-0456">Lyase</keyword>
<proteinExistence type="inferred from homology"/>
<reference evidence="22 23" key="1">
    <citation type="submission" date="2019-02" db="EMBL/GenBank/DDBJ databases">
        <title>Genome sequencing of the rare red list fungi Antrodiella citrinella (Flaviporus citrinellus).</title>
        <authorList>
            <person name="Buettner E."/>
            <person name="Kellner H."/>
        </authorList>
    </citation>
    <scope>NUCLEOTIDE SEQUENCE [LARGE SCALE GENOMIC DNA]</scope>
    <source>
        <strain evidence="22 23">DSM 108506</strain>
    </source>
</reference>
<sequence length="617" mass="67428">MAPLSLKSSLFLLAGTCLYLVPSVRSVTSYANVFYNPDVLAAGDFNQSTLNAQSTIIQWAGILASQGPWTVTSKEMAPPSGDKHDYMSFSPYAWPDCSKAGNTTELTPEQIWTTCEYVTRDGQFNPDARMVNDIGNFDDMADAVFYNSLAWIIGGDLEYSTNAVNFIQSWFLSPDTGMNPNLNYAQMKRGPGGRNGTHTGVLDLKCLTKVVNGVLILRDKKAPAWTADLDGKMIAWAKEYITWLQTASIAQEEEASTNNHGSFYFNQLGALQLLIGDKDAVQKAVQVYFSGIYAGQISANGDQPFESARTRPYHYRAYNLAAMITNARIGEYAGINVWNTTTSSGTTIQSALDFAIAQQPGNDDPSELYPHVAAVAMQYGDPQGKYGTFLRSKLNVDLTKAPFYLWDSLSVEGIATPTSNDISTPTSSHAGRVKPTAKSEGSSTGKEDSSALSDFAVSKLLYGAIVTVSAVSRYFISDLNLTFPWSFSILTATMFADELKTFRRLGLRYVLLQILNFASVLASGLMMWKGLGLFTNTESPIVVVLSGSMEPAFYRGDLLFLTNPLNERYVTGDITVYKVPGADIPIVHRVLETHDVPPKQKRGSPGVEATVIDEGRQ</sequence>
<dbReference type="SUPFAM" id="SSF51306">
    <property type="entry name" value="LexA/Signal peptidase"/>
    <property type="match status" value="1"/>
</dbReference>
<keyword evidence="12" id="KW-0735">Signal-anchor</keyword>
<evidence type="ECO:0000256" key="4">
    <source>
        <dbReference type="ARBA" id="ARBA00013208"/>
    </source>
</evidence>
<evidence type="ECO:0000256" key="18">
    <source>
        <dbReference type="ARBA" id="ARBA00047037"/>
    </source>
</evidence>
<dbReference type="AlphaFoldDB" id="A0A4S4N0K2"/>
<keyword evidence="13" id="KW-1133">Transmembrane helix</keyword>
<evidence type="ECO:0000256" key="13">
    <source>
        <dbReference type="ARBA" id="ARBA00022989"/>
    </source>
</evidence>
<dbReference type="PANTHER" id="PTHR10806:SF6">
    <property type="entry name" value="SIGNAL PEPTIDASE COMPLEX CATALYTIC SUBUNIT SEC11"/>
    <property type="match status" value="1"/>
</dbReference>
<accession>A0A4S4N0K2</accession>
<keyword evidence="23" id="KW-1185">Reference proteome</keyword>
<dbReference type="GO" id="GO:0016829">
    <property type="term" value="F:lyase activity"/>
    <property type="evidence" value="ECO:0007669"/>
    <property type="project" value="UniProtKB-KW"/>
</dbReference>
<dbReference type="Proteomes" id="UP000308730">
    <property type="component" value="Unassembled WGS sequence"/>
</dbReference>
<dbReference type="Gene3D" id="1.50.10.100">
    <property type="entry name" value="Chondroitin AC/alginate lyase"/>
    <property type="match status" value="1"/>
</dbReference>
<dbReference type="InterPro" id="IPR001733">
    <property type="entry name" value="Peptidase_S26B"/>
</dbReference>
<dbReference type="PANTHER" id="PTHR10806">
    <property type="entry name" value="SIGNAL PEPTIDASE COMPLEX CATALYTIC SUBUNIT SEC11"/>
    <property type="match status" value="1"/>
</dbReference>
<dbReference type="CDD" id="cd06530">
    <property type="entry name" value="S26_SPase_I"/>
    <property type="match status" value="1"/>
</dbReference>
<evidence type="ECO:0000256" key="17">
    <source>
        <dbReference type="ARBA" id="ARBA00045533"/>
    </source>
</evidence>
<dbReference type="GO" id="GO:0005787">
    <property type="term" value="C:signal peptidase complex"/>
    <property type="evidence" value="ECO:0007669"/>
    <property type="project" value="TreeGrafter"/>
</dbReference>
<dbReference type="EMBL" id="SGPM01000036">
    <property type="protein sequence ID" value="THH31815.1"/>
    <property type="molecule type" value="Genomic_DNA"/>
</dbReference>
<dbReference type="GO" id="GO:0009003">
    <property type="term" value="F:signal peptidase activity"/>
    <property type="evidence" value="ECO:0007669"/>
    <property type="project" value="UniProtKB-EC"/>
</dbReference>
<keyword evidence="8" id="KW-0812">Transmembrane</keyword>
<dbReference type="InterPro" id="IPR008397">
    <property type="entry name" value="Alginate_lyase_dom"/>
</dbReference>
<feature type="compositionally biased region" description="Polar residues" evidence="19">
    <location>
        <begin position="420"/>
        <end position="429"/>
    </location>
</feature>
<evidence type="ECO:0000256" key="15">
    <source>
        <dbReference type="ARBA" id="ARBA00023239"/>
    </source>
</evidence>